<dbReference type="InterPro" id="IPR011856">
    <property type="entry name" value="tRNA_endonuc-like_dom_sf"/>
</dbReference>
<dbReference type="SUPFAM" id="SSF53032">
    <property type="entry name" value="tRNA-intron endonuclease catalytic domain-like"/>
    <property type="match status" value="1"/>
</dbReference>
<dbReference type="Pfam" id="PF09631">
    <property type="entry name" value="Sen15"/>
    <property type="match status" value="1"/>
</dbReference>
<keyword evidence="5" id="KW-1185">Reference proteome</keyword>
<dbReference type="EMBL" id="LUEZ02000045">
    <property type="protein sequence ID" value="RDB24288.1"/>
    <property type="molecule type" value="Genomic_DNA"/>
</dbReference>
<proteinExistence type="inferred from homology"/>
<dbReference type="GO" id="GO:0004519">
    <property type="term" value="F:endonuclease activity"/>
    <property type="evidence" value="ECO:0007669"/>
    <property type="project" value="UniProtKB-KW"/>
</dbReference>
<dbReference type="GO" id="GO:0005634">
    <property type="term" value="C:nucleus"/>
    <property type="evidence" value="ECO:0007669"/>
    <property type="project" value="UniProtKB-ARBA"/>
</dbReference>
<reference evidence="4" key="1">
    <citation type="submission" date="2018-04" db="EMBL/GenBank/DDBJ databases">
        <title>Whole genome sequencing of Hypsizygus marmoreus.</title>
        <authorList>
            <person name="Choi I.-G."/>
            <person name="Min B."/>
            <person name="Kim J.-G."/>
            <person name="Kim S."/>
            <person name="Oh Y.-L."/>
            <person name="Kong W.-S."/>
            <person name="Park H."/>
            <person name="Jeong J."/>
            <person name="Song E.-S."/>
        </authorList>
    </citation>
    <scope>NUCLEOTIDE SEQUENCE [LARGE SCALE GENOMIC DNA]</scope>
    <source>
        <strain evidence="4">51987-8</strain>
    </source>
</reference>
<evidence type="ECO:0000313" key="5">
    <source>
        <dbReference type="Proteomes" id="UP000076154"/>
    </source>
</evidence>
<dbReference type="PANTHER" id="PTHR28582">
    <property type="entry name" value="TRNA-SPLICING ENDONUCLEASE SUBUNIT SEN15"/>
    <property type="match status" value="1"/>
</dbReference>
<comment type="similarity">
    <text evidence="1">Belongs to the SEN15 family.</text>
</comment>
<protein>
    <submittedName>
        <fullName evidence="4">tRNA-splicing endonuclease subunit SEN15</fullName>
    </submittedName>
</protein>
<dbReference type="GO" id="GO:0003676">
    <property type="term" value="F:nucleic acid binding"/>
    <property type="evidence" value="ECO:0007669"/>
    <property type="project" value="InterPro"/>
</dbReference>
<feature type="domain" description="tRNA-splicing endonuclease subunit Sen15" evidence="3">
    <location>
        <begin position="26"/>
        <end position="116"/>
    </location>
</feature>
<dbReference type="Proteomes" id="UP000076154">
    <property type="component" value="Unassembled WGS sequence"/>
</dbReference>
<comment type="caution">
    <text evidence="4">The sequence shown here is derived from an EMBL/GenBank/DDBJ whole genome shotgun (WGS) entry which is preliminary data.</text>
</comment>
<dbReference type="OrthoDB" id="10002170at2759"/>
<evidence type="ECO:0000256" key="2">
    <source>
        <dbReference type="ARBA" id="ARBA00022694"/>
    </source>
</evidence>
<dbReference type="InterPro" id="IPR036167">
    <property type="entry name" value="tRNA_intron_Endo_cat-like_sf"/>
</dbReference>
<keyword evidence="4" id="KW-0540">Nuclease</keyword>
<dbReference type="STRING" id="39966.A0A369JR38"/>
<gene>
    <name evidence="4" type="primary">SEN15_0</name>
    <name evidence="4" type="ORF">Hypma_008626</name>
</gene>
<evidence type="ECO:0000313" key="4">
    <source>
        <dbReference type="EMBL" id="RDB24288.1"/>
    </source>
</evidence>
<keyword evidence="2" id="KW-0819">tRNA processing</keyword>
<dbReference type="Gene3D" id="3.40.1350.10">
    <property type="match status" value="1"/>
</dbReference>
<evidence type="ECO:0000256" key="1">
    <source>
        <dbReference type="ARBA" id="ARBA00006091"/>
    </source>
</evidence>
<dbReference type="FunCoup" id="A0A369JR38">
    <property type="interactions" value="2"/>
</dbReference>
<dbReference type="AlphaFoldDB" id="A0A369JR38"/>
<accession>A0A369JR38</accession>
<organism evidence="4 5">
    <name type="scientific">Hypsizygus marmoreus</name>
    <name type="common">White beech mushroom</name>
    <name type="synonym">Agaricus marmoreus</name>
    <dbReference type="NCBI Taxonomy" id="39966"/>
    <lineage>
        <taxon>Eukaryota</taxon>
        <taxon>Fungi</taxon>
        <taxon>Dikarya</taxon>
        <taxon>Basidiomycota</taxon>
        <taxon>Agaricomycotina</taxon>
        <taxon>Agaricomycetes</taxon>
        <taxon>Agaricomycetidae</taxon>
        <taxon>Agaricales</taxon>
        <taxon>Tricholomatineae</taxon>
        <taxon>Lyophyllaceae</taxon>
        <taxon>Hypsizygus</taxon>
    </lineage>
</organism>
<sequence length="118" mass="13009">METHPSYQVLSELLSKYPRAASGLFQAYNDVVFAQQWTDVEVVDLPTCARGAIKGRKPQTDGLLHVVPCTLSETVSFSWLENAFTLLSNPAEIYLAITSEDASIVYYKISTGIVKPPV</sequence>
<dbReference type="InParanoid" id="A0A369JR38"/>
<keyword evidence="4" id="KW-0255">Endonuclease</keyword>
<dbReference type="PANTHER" id="PTHR28582:SF1">
    <property type="entry name" value="TRNA-SPLICING ENDONUCLEASE SUBUNIT SEN15"/>
    <property type="match status" value="1"/>
</dbReference>
<dbReference type="InterPro" id="IPR018593">
    <property type="entry name" value="tRNA-endonuc_su_Sen15"/>
</dbReference>
<evidence type="ECO:0000259" key="3">
    <source>
        <dbReference type="Pfam" id="PF09631"/>
    </source>
</evidence>
<dbReference type="GO" id="GO:0006388">
    <property type="term" value="P:tRNA splicing, via endonucleolytic cleavage and ligation"/>
    <property type="evidence" value="ECO:0007669"/>
    <property type="project" value="InterPro"/>
</dbReference>
<keyword evidence="4" id="KW-0378">Hydrolase</keyword>
<name>A0A369JR38_HYPMA</name>